<dbReference type="Proteomes" id="UP000265520">
    <property type="component" value="Unassembled WGS sequence"/>
</dbReference>
<comment type="caution">
    <text evidence="1">The sequence shown here is derived from an EMBL/GenBank/DDBJ whole genome shotgun (WGS) entry which is preliminary data.</text>
</comment>
<accession>A0A392UKJ6</accession>
<evidence type="ECO:0000313" key="2">
    <source>
        <dbReference type="Proteomes" id="UP000265520"/>
    </source>
</evidence>
<reference evidence="1 2" key="1">
    <citation type="journal article" date="2018" name="Front. Plant Sci.">
        <title>Red Clover (Trifolium pratense) and Zigzag Clover (T. medium) - A Picture of Genomic Similarities and Differences.</title>
        <authorList>
            <person name="Dluhosova J."/>
            <person name="Istvanek J."/>
            <person name="Nedelnik J."/>
            <person name="Repkova J."/>
        </authorList>
    </citation>
    <scope>NUCLEOTIDE SEQUENCE [LARGE SCALE GENOMIC DNA]</scope>
    <source>
        <strain evidence="2">cv. 10/8</strain>
        <tissue evidence="1">Leaf</tissue>
    </source>
</reference>
<organism evidence="1 2">
    <name type="scientific">Trifolium medium</name>
    <dbReference type="NCBI Taxonomy" id="97028"/>
    <lineage>
        <taxon>Eukaryota</taxon>
        <taxon>Viridiplantae</taxon>
        <taxon>Streptophyta</taxon>
        <taxon>Embryophyta</taxon>
        <taxon>Tracheophyta</taxon>
        <taxon>Spermatophyta</taxon>
        <taxon>Magnoliopsida</taxon>
        <taxon>eudicotyledons</taxon>
        <taxon>Gunneridae</taxon>
        <taxon>Pentapetalae</taxon>
        <taxon>rosids</taxon>
        <taxon>fabids</taxon>
        <taxon>Fabales</taxon>
        <taxon>Fabaceae</taxon>
        <taxon>Papilionoideae</taxon>
        <taxon>50 kb inversion clade</taxon>
        <taxon>NPAAA clade</taxon>
        <taxon>Hologalegina</taxon>
        <taxon>IRL clade</taxon>
        <taxon>Trifolieae</taxon>
        <taxon>Trifolium</taxon>
    </lineage>
</organism>
<dbReference type="AlphaFoldDB" id="A0A392UKJ6"/>
<evidence type="ECO:0000313" key="1">
    <source>
        <dbReference type="EMBL" id="MCI73277.1"/>
    </source>
</evidence>
<feature type="non-terminal residue" evidence="1">
    <location>
        <position position="1"/>
    </location>
</feature>
<proteinExistence type="predicted"/>
<protein>
    <submittedName>
        <fullName evidence="1">Uncharacterized protein</fullName>
    </submittedName>
</protein>
<name>A0A392UKJ6_9FABA</name>
<dbReference type="EMBL" id="LXQA010835023">
    <property type="protein sequence ID" value="MCI73277.1"/>
    <property type="molecule type" value="Genomic_DNA"/>
</dbReference>
<sequence>SLRILVGFAVKIHRGTRSWQLDSFLSVQISNTDEEYDPFDLDHMALDPTTETC</sequence>
<keyword evidence="2" id="KW-1185">Reference proteome</keyword>